<dbReference type="PANTHER" id="PTHR13199:SF11">
    <property type="entry name" value="PROTEIN ATOSSA"/>
    <property type="match status" value="1"/>
</dbReference>
<dbReference type="InterPro" id="IPR025261">
    <property type="entry name" value="Atos-like_cons_dom"/>
</dbReference>
<protein>
    <recommendedName>
        <fullName evidence="2">Atos-like conserved domain-containing protein</fullName>
    </recommendedName>
</protein>
<dbReference type="InterPro" id="IPR033473">
    <property type="entry name" value="Atos-like_C"/>
</dbReference>
<proteinExistence type="predicted"/>
<evidence type="ECO:0000259" key="2">
    <source>
        <dbReference type="SMART" id="SM01177"/>
    </source>
</evidence>
<evidence type="ECO:0000313" key="4">
    <source>
        <dbReference type="Proteomes" id="UP001161757"/>
    </source>
</evidence>
<dbReference type="EMBL" id="JAJGCB010000007">
    <property type="protein sequence ID" value="KAJ8991580.1"/>
    <property type="molecule type" value="Genomic_DNA"/>
</dbReference>
<evidence type="ECO:0000313" key="3">
    <source>
        <dbReference type="EMBL" id="KAJ8991580.1"/>
    </source>
</evidence>
<dbReference type="Pfam" id="PF13889">
    <property type="entry name" value="Chromosome_seg"/>
    <property type="match status" value="1"/>
</dbReference>
<feature type="compositionally biased region" description="Basic and acidic residues" evidence="1">
    <location>
        <begin position="472"/>
        <end position="484"/>
    </location>
</feature>
<feature type="region of interest" description="Disordered" evidence="1">
    <location>
        <begin position="101"/>
        <end position="156"/>
    </location>
</feature>
<dbReference type="InterPro" id="IPR051506">
    <property type="entry name" value="ATOS_Transcription_Regulators"/>
</dbReference>
<evidence type="ECO:0000256" key="1">
    <source>
        <dbReference type="SAM" id="MobiDB-lite"/>
    </source>
</evidence>
<sequence>MPFFIDTEEYPRHSAKRRKLSTLPGMARYSVHTFHETGESRGGSEEDVEICEESRTEHCSDEGAVPLRTSDREELIQCIKRGQRPTWVPKPGFEALRAAEDAQHVSPAVTDPRPGASAQSAPVEGNQTQRRCPTTDETNGMPATASRHHSPSAFHTGDFNHFTSHVSSKWNSSVPTSARRSFGAAYSVSPPPWQSDHQILVSPLAATSPPLDTWKRNRAPSIGSSLSSSFVMRVPTSPLVHAINNTSLDTSARDVRSDDDNTISTGRRRTMPPSAFASLQFSPPDDHHRKHNWSSPCASDHPATLPQCHRTRRSLSSFTYQPVASPNYSAKLRRPSLASDVSPRQRASMVGSFEESILRGRMSTPPSKPFDFVAQIGVVGKGNCPSSLKCPAHVTVPFPAVFYSYPSATTSRSISDDNPSPYVGVIDLQRNLPPLEHGSRRIRRSDSSLDPEALAAEITSPENTPIGRALAREAEQKKPKEKKSASHKSPPGGAYRVPQKGQLQIIIKNPNKTAVKLFLVPYDLEGMPIGTKTFVRQRSFSSGPILEATVSEQQANLAARDPLSQKDILRYLIHIKFCCTSKGRFYLYDNIRVVFANRVPDGKEKLRNEVQLPEPRFSPYKPPVESGSRSPSLAKGDCPQAGTSPSPQFGEFDGSYGLGIGHLQASRAQHPKSIPFHILPRTIEPCLNKSQDEAQAEQTASSEAKRHASPIPGFRPSTSSRSSPVPWPSSSGSTMVRSFSPAAVEAGDGLISRQLRELNGGNSDQIT</sequence>
<dbReference type="PANTHER" id="PTHR13199">
    <property type="entry name" value="GH03947P"/>
    <property type="match status" value="1"/>
</dbReference>
<feature type="compositionally biased region" description="Low complexity" evidence="1">
    <location>
        <begin position="716"/>
        <end position="733"/>
    </location>
</feature>
<dbReference type="AlphaFoldDB" id="A0AAN6ETX8"/>
<organism evidence="3 4">
    <name type="scientific">Exophiala dermatitidis</name>
    <name type="common">Black yeast-like fungus</name>
    <name type="synonym">Wangiella dermatitidis</name>
    <dbReference type="NCBI Taxonomy" id="5970"/>
    <lineage>
        <taxon>Eukaryota</taxon>
        <taxon>Fungi</taxon>
        <taxon>Dikarya</taxon>
        <taxon>Ascomycota</taxon>
        <taxon>Pezizomycotina</taxon>
        <taxon>Eurotiomycetes</taxon>
        <taxon>Chaetothyriomycetidae</taxon>
        <taxon>Chaetothyriales</taxon>
        <taxon>Herpotrichiellaceae</taxon>
        <taxon>Exophiala</taxon>
    </lineage>
</organism>
<dbReference type="Proteomes" id="UP001161757">
    <property type="component" value="Unassembled WGS sequence"/>
</dbReference>
<comment type="caution">
    <text evidence="3">The sequence shown here is derived from an EMBL/GenBank/DDBJ whole genome shotgun (WGS) entry which is preliminary data.</text>
</comment>
<feature type="compositionally biased region" description="Polar residues" evidence="1">
    <location>
        <begin position="117"/>
        <end position="138"/>
    </location>
</feature>
<accession>A0AAN6ETX8</accession>
<feature type="region of interest" description="Disordered" evidence="1">
    <location>
        <begin position="606"/>
        <end position="651"/>
    </location>
</feature>
<gene>
    <name evidence="3" type="ORF">HRR80_004205</name>
</gene>
<name>A0AAN6ETX8_EXODE</name>
<reference evidence="3" key="1">
    <citation type="submission" date="2023-01" db="EMBL/GenBank/DDBJ databases">
        <title>Exophiala dermititidis isolated from Cystic Fibrosis Patient.</title>
        <authorList>
            <person name="Kurbessoian T."/>
            <person name="Crocker A."/>
            <person name="Murante D."/>
            <person name="Hogan D.A."/>
            <person name="Stajich J.E."/>
        </authorList>
    </citation>
    <scope>NUCLEOTIDE SEQUENCE</scope>
    <source>
        <strain evidence="3">Ex8</strain>
    </source>
</reference>
<dbReference type="Pfam" id="PF13915">
    <property type="entry name" value="DUF4210"/>
    <property type="match status" value="1"/>
</dbReference>
<dbReference type="SMART" id="SM01177">
    <property type="entry name" value="DUF4210"/>
    <property type="match status" value="1"/>
</dbReference>
<feature type="domain" description="Atos-like conserved" evidence="2">
    <location>
        <begin position="349"/>
        <end position="423"/>
    </location>
</feature>
<feature type="region of interest" description="Disordered" evidence="1">
    <location>
        <begin position="250"/>
        <end position="305"/>
    </location>
</feature>
<feature type="region of interest" description="Disordered" evidence="1">
    <location>
        <begin position="472"/>
        <end position="497"/>
    </location>
</feature>
<feature type="region of interest" description="Disordered" evidence="1">
    <location>
        <begin position="690"/>
        <end position="740"/>
    </location>
</feature>